<dbReference type="EMBL" id="JACOMF010000056">
    <property type="protein sequence ID" value="MBC4018459.1"/>
    <property type="molecule type" value="Genomic_DNA"/>
</dbReference>
<keyword evidence="4" id="KW-1185">Reference proteome</keyword>
<feature type="chain" id="PRO_5040999052" description="Outer membrane lipoprotein carrier protein LolA" evidence="2">
    <location>
        <begin position="20"/>
        <end position="188"/>
    </location>
</feature>
<evidence type="ECO:0000313" key="3">
    <source>
        <dbReference type="EMBL" id="MBC4018459.1"/>
    </source>
</evidence>
<evidence type="ECO:0000256" key="2">
    <source>
        <dbReference type="SAM" id="SignalP"/>
    </source>
</evidence>
<evidence type="ECO:0000256" key="1">
    <source>
        <dbReference type="ARBA" id="ARBA00022729"/>
    </source>
</evidence>
<accession>A0A9X0UF11</accession>
<comment type="caution">
    <text evidence="3">The sequence shown here is derived from an EMBL/GenBank/DDBJ whole genome shotgun (WGS) entry which is preliminary data.</text>
</comment>
<dbReference type="Proteomes" id="UP000600101">
    <property type="component" value="Unassembled WGS sequence"/>
</dbReference>
<dbReference type="SUPFAM" id="SSF89392">
    <property type="entry name" value="Prokaryotic lipoproteins and lipoprotein localization factors"/>
    <property type="match status" value="1"/>
</dbReference>
<gene>
    <name evidence="3" type="ORF">H7965_24595</name>
</gene>
<reference evidence="3" key="1">
    <citation type="submission" date="2020-08" db="EMBL/GenBank/DDBJ databases">
        <authorList>
            <person name="Hu Y."/>
            <person name="Nguyen S.V."/>
            <person name="Li F."/>
            <person name="Fanning S."/>
        </authorList>
    </citation>
    <scope>NUCLEOTIDE SEQUENCE</scope>
    <source>
        <strain evidence="3">SYSU D8009</strain>
    </source>
</reference>
<dbReference type="Gene3D" id="2.50.20.10">
    <property type="entry name" value="Lipoprotein localisation LolA/LolB/LppX"/>
    <property type="match status" value="1"/>
</dbReference>
<evidence type="ECO:0000313" key="4">
    <source>
        <dbReference type="Proteomes" id="UP000600101"/>
    </source>
</evidence>
<dbReference type="RefSeq" id="WP_186773212.1">
    <property type="nucleotide sequence ID" value="NZ_JACOMF010000056.1"/>
</dbReference>
<proteinExistence type="predicted"/>
<keyword evidence="1 2" id="KW-0732">Signal</keyword>
<feature type="signal peptide" evidence="2">
    <location>
        <begin position="1"/>
        <end position="19"/>
    </location>
</feature>
<sequence length="188" mass="20886">MSAIRRALLLAPFATPALAAEPTLEQVMRDLAGVRERCSRFTEEKVIPELETGQPNEGTLFWQAPDRLEKHTTWPIDELVSVAGGRLTYERRDRGVTREFALNEQPEMQVLVEAIRGTLAGDLAALRRHYEVGFSASPEGWRMVLTPRSLRVLGAVQRIVVTGQRTELRGVDVEGGGGVNRMRIAPAE</sequence>
<dbReference type="InterPro" id="IPR029046">
    <property type="entry name" value="LolA/LolB/LppX"/>
</dbReference>
<evidence type="ECO:0008006" key="5">
    <source>
        <dbReference type="Google" id="ProtNLM"/>
    </source>
</evidence>
<dbReference type="AlphaFoldDB" id="A0A9X0UF11"/>
<dbReference type="InterPro" id="IPR004564">
    <property type="entry name" value="OM_lipoprot_carrier_LolA-like"/>
</dbReference>
<protein>
    <recommendedName>
        <fullName evidence="5">Outer membrane lipoprotein carrier protein LolA</fullName>
    </recommendedName>
</protein>
<dbReference type="Pfam" id="PF19574">
    <property type="entry name" value="LolA_3"/>
    <property type="match status" value="1"/>
</dbReference>
<name>A0A9X0UF11_9PROT</name>
<organism evidence="3 4">
    <name type="scientific">Siccirubricoccus deserti</name>
    <dbReference type="NCBI Taxonomy" id="2013562"/>
    <lineage>
        <taxon>Bacteria</taxon>
        <taxon>Pseudomonadati</taxon>
        <taxon>Pseudomonadota</taxon>
        <taxon>Alphaproteobacteria</taxon>
        <taxon>Acetobacterales</taxon>
        <taxon>Roseomonadaceae</taxon>
        <taxon>Siccirubricoccus</taxon>
    </lineage>
</organism>